<protein>
    <submittedName>
        <fullName evidence="6">Transposase from transposon Tn916</fullName>
    </submittedName>
</protein>
<keyword evidence="3" id="KW-0238">DNA-binding</keyword>
<organism evidence="6 7">
    <name type="scientific">Streptococcus pluranimalium</name>
    <dbReference type="NCBI Taxonomy" id="82348"/>
    <lineage>
        <taxon>Bacteria</taxon>
        <taxon>Bacillati</taxon>
        <taxon>Bacillota</taxon>
        <taxon>Bacilli</taxon>
        <taxon>Lactobacillales</taxon>
        <taxon>Streptococcaceae</taxon>
        <taxon>Streptococcus</taxon>
    </lineage>
</organism>
<dbReference type="InterPro" id="IPR013762">
    <property type="entry name" value="Integrase-like_cat_sf"/>
</dbReference>
<reference evidence="6 7" key="1">
    <citation type="submission" date="2017-07" db="EMBL/GenBank/DDBJ databases">
        <title>Streptococcus pluranimalium as cause of bovine abortion.</title>
        <authorList>
            <person name="Rodriguez Campos S."/>
            <person name="Gobeli Brawand S."/>
            <person name="Brodard I."/>
            <person name="Rychener L."/>
            <person name="Perreten V."/>
        </authorList>
    </citation>
    <scope>NUCLEOTIDE SEQUENCE [LARGE SCALE GENOMIC DNA]</scope>
    <source>
        <strain evidence="6 7">14A0014</strain>
    </source>
</reference>
<evidence type="ECO:0000313" key="6">
    <source>
        <dbReference type="EMBL" id="AXJ13673.1"/>
    </source>
</evidence>
<dbReference type="SUPFAM" id="SSF56349">
    <property type="entry name" value="DNA breaking-rejoining enzymes"/>
    <property type="match status" value="1"/>
</dbReference>
<dbReference type="GO" id="GO:0015074">
    <property type="term" value="P:DNA integration"/>
    <property type="evidence" value="ECO:0007669"/>
    <property type="project" value="UniProtKB-KW"/>
</dbReference>
<accession>A0A345VLS1</accession>
<dbReference type="Pfam" id="PF00589">
    <property type="entry name" value="Phage_integrase"/>
    <property type="match status" value="1"/>
</dbReference>
<sequence>MTITKHKKKNGELVYKTQVYLGIDSITGKKAMTTVTAPTKKLVKAKVTQAKADFVSNGYTLKQIRRVTTFEELASLWWESYESTVKISTKITLEHILRNHILPAVGSYRLDKLTTPLIQTHVNQWAKKANDEEVDSFKNYSFLASYIKRILQYGVTLQLIDYNPSRDVVIPRRKNKEKKPIKMLSDHELKQFLDYLETIDLSVYRNFYFYCLYKTLLATGCRIGELLALEWSDIDFEEATISISKTLTAKKTVNSPKTVSSNRIIDIDNATNLLLKQLQNRQRATTRELGYLEDVVFSPISQKYTRSATLSFRLKKDLQKAGVSDIGFHGFRHTHASLLLNAGIPYKELQHRLGHTTIAMTMDTYSHLSKENAKKAVSVFETAINQINN</sequence>
<evidence type="ECO:0000313" key="7">
    <source>
        <dbReference type="Proteomes" id="UP000255411"/>
    </source>
</evidence>
<dbReference type="GO" id="GO:0003677">
    <property type="term" value="F:DNA binding"/>
    <property type="evidence" value="ECO:0007669"/>
    <property type="project" value="UniProtKB-KW"/>
</dbReference>
<dbReference type="InterPro" id="IPR002104">
    <property type="entry name" value="Integrase_catalytic"/>
</dbReference>
<dbReference type="InterPro" id="IPR011010">
    <property type="entry name" value="DNA_brk_join_enz"/>
</dbReference>
<dbReference type="InterPro" id="IPR004107">
    <property type="entry name" value="Integrase_SAM-like_N"/>
</dbReference>
<name>A0A345VLS1_9STRE</name>
<dbReference type="EMBL" id="CP022601">
    <property type="protein sequence ID" value="AXJ13673.1"/>
    <property type="molecule type" value="Genomic_DNA"/>
</dbReference>
<keyword evidence="2" id="KW-0229">DNA integration</keyword>
<evidence type="ECO:0000256" key="1">
    <source>
        <dbReference type="ARBA" id="ARBA00008857"/>
    </source>
</evidence>
<dbReference type="Gene3D" id="1.10.150.130">
    <property type="match status" value="1"/>
</dbReference>
<evidence type="ECO:0000259" key="5">
    <source>
        <dbReference type="PROSITE" id="PS51898"/>
    </source>
</evidence>
<dbReference type="GO" id="GO:0006310">
    <property type="term" value="P:DNA recombination"/>
    <property type="evidence" value="ECO:0007669"/>
    <property type="project" value="UniProtKB-KW"/>
</dbReference>
<evidence type="ECO:0000256" key="2">
    <source>
        <dbReference type="ARBA" id="ARBA00022908"/>
    </source>
</evidence>
<dbReference type="RefSeq" id="WP_115130696.1">
    <property type="nucleotide sequence ID" value="NZ_CP022601.1"/>
</dbReference>
<evidence type="ECO:0000256" key="3">
    <source>
        <dbReference type="ARBA" id="ARBA00023125"/>
    </source>
</evidence>
<dbReference type="InterPro" id="IPR010998">
    <property type="entry name" value="Integrase_recombinase_N"/>
</dbReference>
<dbReference type="Gene3D" id="1.10.443.10">
    <property type="entry name" value="Intergrase catalytic core"/>
    <property type="match status" value="1"/>
</dbReference>
<evidence type="ECO:0000256" key="4">
    <source>
        <dbReference type="ARBA" id="ARBA00023172"/>
    </source>
</evidence>
<keyword evidence="4" id="KW-0233">DNA recombination</keyword>
<dbReference type="CDD" id="cd01189">
    <property type="entry name" value="INT_ICEBs1_C_like"/>
    <property type="match status" value="1"/>
</dbReference>
<feature type="domain" description="Tyr recombinase" evidence="5">
    <location>
        <begin position="178"/>
        <end position="378"/>
    </location>
</feature>
<proteinExistence type="inferred from homology"/>
<gene>
    <name evidence="6" type="ORF">Sp14A_17670</name>
</gene>
<dbReference type="PROSITE" id="PS51898">
    <property type="entry name" value="TYR_RECOMBINASE"/>
    <property type="match status" value="1"/>
</dbReference>
<dbReference type="Pfam" id="PF14659">
    <property type="entry name" value="Phage_int_SAM_3"/>
    <property type="match status" value="1"/>
</dbReference>
<dbReference type="InterPro" id="IPR050808">
    <property type="entry name" value="Phage_Integrase"/>
</dbReference>
<comment type="similarity">
    <text evidence="1">Belongs to the 'phage' integrase family.</text>
</comment>
<dbReference type="AlphaFoldDB" id="A0A345VLS1"/>
<dbReference type="PANTHER" id="PTHR30629:SF2">
    <property type="entry name" value="PROPHAGE INTEGRASE INTS-RELATED"/>
    <property type="match status" value="1"/>
</dbReference>
<dbReference type="PANTHER" id="PTHR30629">
    <property type="entry name" value="PROPHAGE INTEGRASE"/>
    <property type="match status" value="1"/>
</dbReference>
<dbReference type="Proteomes" id="UP000255411">
    <property type="component" value="Chromosome"/>
</dbReference>